<protein>
    <submittedName>
        <fullName evidence="2">Uncharacterized protein</fullName>
    </submittedName>
</protein>
<accession>A0ABU1VHX2</accession>
<proteinExistence type="predicted"/>
<feature type="compositionally biased region" description="Basic and acidic residues" evidence="1">
    <location>
        <begin position="7"/>
        <end position="23"/>
    </location>
</feature>
<keyword evidence="3" id="KW-1185">Reference proteome</keyword>
<feature type="compositionally biased region" description="Basic and acidic residues" evidence="1">
    <location>
        <begin position="42"/>
        <end position="55"/>
    </location>
</feature>
<reference evidence="2 3" key="1">
    <citation type="submission" date="2023-07" db="EMBL/GenBank/DDBJ databases">
        <title>Sorghum-associated microbial communities from plants grown in Nebraska, USA.</title>
        <authorList>
            <person name="Schachtman D."/>
        </authorList>
    </citation>
    <scope>NUCLEOTIDE SEQUENCE [LARGE SCALE GENOMIC DNA]</scope>
    <source>
        <strain evidence="2 3">BE240</strain>
    </source>
</reference>
<evidence type="ECO:0000313" key="3">
    <source>
        <dbReference type="Proteomes" id="UP001265550"/>
    </source>
</evidence>
<feature type="compositionally biased region" description="Basic and acidic residues" evidence="1">
    <location>
        <begin position="65"/>
        <end position="75"/>
    </location>
</feature>
<dbReference type="RefSeq" id="WP_204735526.1">
    <property type="nucleotide sequence ID" value="NZ_JAVDWE010000019.1"/>
</dbReference>
<feature type="compositionally biased region" description="Low complexity" evidence="1">
    <location>
        <begin position="29"/>
        <end position="40"/>
    </location>
</feature>
<organism evidence="2 3">
    <name type="scientific">Hydrogenophaga laconesensis</name>
    <dbReference type="NCBI Taxonomy" id="1805971"/>
    <lineage>
        <taxon>Bacteria</taxon>
        <taxon>Pseudomonadati</taxon>
        <taxon>Pseudomonadota</taxon>
        <taxon>Betaproteobacteria</taxon>
        <taxon>Burkholderiales</taxon>
        <taxon>Comamonadaceae</taxon>
        <taxon>Hydrogenophaga</taxon>
    </lineage>
</organism>
<feature type="region of interest" description="Disordered" evidence="1">
    <location>
        <begin position="1"/>
        <end position="124"/>
    </location>
</feature>
<comment type="caution">
    <text evidence="2">The sequence shown here is derived from an EMBL/GenBank/DDBJ whole genome shotgun (WGS) entry which is preliminary data.</text>
</comment>
<dbReference type="EMBL" id="JAVDWE010000019">
    <property type="protein sequence ID" value="MDR7097081.1"/>
    <property type="molecule type" value="Genomic_DNA"/>
</dbReference>
<name>A0ABU1VHX2_9BURK</name>
<sequence>MPAAPSARKDKPSRPDGRSHGDPENPVQRSPRAPGSSPASEADEHLELPHERDQSTKTTASAPDRGMRQAQKDLEAGQVDTDMRVTPGLDAEQRARYVPGAGGRAPSRSTDAPSPAAPRKGPRP</sequence>
<gene>
    <name evidence="2" type="ORF">J2X09_004854</name>
</gene>
<dbReference type="Proteomes" id="UP001265550">
    <property type="component" value="Unassembled WGS sequence"/>
</dbReference>
<evidence type="ECO:0000256" key="1">
    <source>
        <dbReference type="SAM" id="MobiDB-lite"/>
    </source>
</evidence>
<evidence type="ECO:0000313" key="2">
    <source>
        <dbReference type="EMBL" id="MDR7097081.1"/>
    </source>
</evidence>